<dbReference type="SUPFAM" id="SSF48371">
    <property type="entry name" value="ARM repeat"/>
    <property type="match status" value="1"/>
</dbReference>
<sequence>MTTTSSFVFCFGPFGLFEFNTCLPVGAWSFRDSTLFLSHLNYCGSAAKRQGQCRRQRYPYGNRRSRSLLYPPSLRSLSLSSPLPPEVKNQGQQIAAATYLKNFTRRNVESDVSSSNISKEFKDQLLHALLQAEKVLLEAFRVILVAEFLKQTSWPELVSELQSAIQNSNHINNGANCGLNTVNALMVLHAIIRPFQYFLNPKVAKEPVPPQLELISKEILVPMLAVFSATILYCFCVLVASANWVLGELVSCLSELRILLILASYFISFNCSPHLCSMDSPVLNRYKNICFNFSNHSCEELYGSCNAFRLFRLVANISSPPCCVTSYDTVKYMSMNILDCTHYTIVLNTDSLKGLGLSDWVCGIRLLYSMLETGCDRRSQSGGTCRFNT</sequence>
<dbReference type="InterPro" id="IPR016024">
    <property type="entry name" value="ARM-type_fold"/>
</dbReference>
<evidence type="ECO:0000313" key="2">
    <source>
        <dbReference type="EMBL" id="KAK2647116.1"/>
    </source>
</evidence>
<keyword evidence="3" id="KW-1185">Reference proteome</keyword>
<keyword evidence="1" id="KW-0472">Membrane</keyword>
<keyword evidence="1" id="KW-0812">Transmembrane</keyword>
<dbReference type="EMBL" id="JANJYI010000006">
    <property type="protein sequence ID" value="KAK2647116.1"/>
    <property type="molecule type" value="Genomic_DNA"/>
</dbReference>
<dbReference type="Proteomes" id="UP001280121">
    <property type="component" value="Unassembled WGS sequence"/>
</dbReference>
<organism evidence="2 3">
    <name type="scientific">Dipteronia dyeriana</name>
    <dbReference type="NCBI Taxonomy" id="168575"/>
    <lineage>
        <taxon>Eukaryota</taxon>
        <taxon>Viridiplantae</taxon>
        <taxon>Streptophyta</taxon>
        <taxon>Embryophyta</taxon>
        <taxon>Tracheophyta</taxon>
        <taxon>Spermatophyta</taxon>
        <taxon>Magnoliopsida</taxon>
        <taxon>eudicotyledons</taxon>
        <taxon>Gunneridae</taxon>
        <taxon>Pentapetalae</taxon>
        <taxon>rosids</taxon>
        <taxon>malvids</taxon>
        <taxon>Sapindales</taxon>
        <taxon>Sapindaceae</taxon>
        <taxon>Hippocastanoideae</taxon>
        <taxon>Acereae</taxon>
        <taxon>Dipteronia</taxon>
    </lineage>
</organism>
<gene>
    <name evidence="2" type="ORF">Ddye_022311</name>
</gene>
<name>A0AAD9WXQ2_9ROSI</name>
<dbReference type="PANTHER" id="PTHR33355:SF12">
    <property type="entry name" value="WALL-ASSOCIATED RECEPTOR KINASE CARBOXY-TERMINAL PROTEIN"/>
    <property type="match status" value="1"/>
</dbReference>
<dbReference type="InterPro" id="IPR011989">
    <property type="entry name" value="ARM-like"/>
</dbReference>
<feature type="transmembrane region" description="Helical" evidence="1">
    <location>
        <begin position="219"/>
        <end position="246"/>
    </location>
</feature>
<proteinExistence type="predicted"/>
<evidence type="ECO:0000256" key="1">
    <source>
        <dbReference type="SAM" id="Phobius"/>
    </source>
</evidence>
<dbReference type="PANTHER" id="PTHR33355">
    <property type="entry name" value="WALL-ASSOCIATED RECEPTOR KINASE CARBOXY-TERMINAL PROTEIN-RELATED"/>
    <property type="match status" value="1"/>
</dbReference>
<keyword evidence="1" id="KW-1133">Transmembrane helix</keyword>
<comment type="caution">
    <text evidence="2">The sequence shown here is derived from an EMBL/GenBank/DDBJ whole genome shotgun (WGS) entry which is preliminary data.</text>
</comment>
<protein>
    <submittedName>
        <fullName evidence="2">Uncharacterized protein</fullName>
    </submittedName>
</protein>
<accession>A0AAD9WXQ2</accession>
<dbReference type="AlphaFoldDB" id="A0AAD9WXQ2"/>
<evidence type="ECO:0000313" key="3">
    <source>
        <dbReference type="Proteomes" id="UP001280121"/>
    </source>
</evidence>
<dbReference type="Gene3D" id="1.25.10.10">
    <property type="entry name" value="Leucine-rich Repeat Variant"/>
    <property type="match status" value="1"/>
</dbReference>
<reference evidence="2" key="1">
    <citation type="journal article" date="2023" name="Plant J.">
        <title>Genome sequences and population genomics provide insights into the demographic history, inbreeding, and mutation load of two 'living fossil' tree species of Dipteronia.</title>
        <authorList>
            <person name="Feng Y."/>
            <person name="Comes H.P."/>
            <person name="Chen J."/>
            <person name="Zhu S."/>
            <person name="Lu R."/>
            <person name="Zhang X."/>
            <person name="Li P."/>
            <person name="Qiu J."/>
            <person name="Olsen K.M."/>
            <person name="Qiu Y."/>
        </authorList>
    </citation>
    <scope>NUCLEOTIDE SEQUENCE</scope>
    <source>
        <strain evidence="2">KIB01</strain>
    </source>
</reference>